<dbReference type="PANTHER" id="PTHR31099">
    <property type="entry name" value="OS06G0165300 PROTEIN"/>
    <property type="match status" value="1"/>
</dbReference>
<comment type="caution">
    <text evidence="3">The sequence shown here is derived from an EMBL/GenBank/DDBJ whole genome shotgun (WGS) entry which is preliminary data.</text>
</comment>
<gene>
    <name evidence="3" type="ORF">Acr_00g0021730</name>
</gene>
<dbReference type="EMBL" id="BJWL01000160">
    <property type="protein sequence ID" value="GFS32283.1"/>
    <property type="molecule type" value="Genomic_DNA"/>
</dbReference>
<feature type="region of interest" description="Disordered" evidence="2">
    <location>
        <begin position="433"/>
        <end position="462"/>
    </location>
</feature>
<feature type="compositionally biased region" description="Basic and acidic residues" evidence="2">
    <location>
        <begin position="435"/>
        <end position="444"/>
    </location>
</feature>
<feature type="coiled-coil region" evidence="1">
    <location>
        <begin position="352"/>
        <end position="379"/>
    </location>
</feature>
<evidence type="ECO:0000313" key="4">
    <source>
        <dbReference type="Proteomes" id="UP000585474"/>
    </source>
</evidence>
<name>A0A7J0DE43_9ERIC</name>
<reference evidence="4" key="1">
    <citation type="submission" date="2019-07" db="EMBL/GenBank/DDBJ databases">
        <title>De Novo Assembly of kiwifruit Actinidia rufa.</title>
        <authorList>
            <person name="Sugita-Konishi S."/>
            <person name="Sato K."/>
            <person name="Mori E."/>
            <person name="Abe Y."/>
            <person name="Kisaki G."/>
            <person name="Hamano K."/>
            <person name="Suezawa K."/>
            <person name="Otani M."/>
            <person name="Fukuda T."/>
            <person name="Manabe T."/>
            <person name="Gomi K."/>
            <person name="Tabuchi M."/>
            <person name="Akimitsu K."/>
            <person name="Kataoka I."/>
        </authorList>
    </citation>
    <scope>NUCLEOTIDE SEQUENCE [LARGE SCALE GENOMIC DNA]</scope>
    <source>
        <strain evidence="4">cv. Fuchu</strain>
    </source>
</reference>
<dbReference type="AlphaFoldDB" id="A0A7J0DE43"/>
<evidence type="ECO:0000256" key="2">
    <source>
        <dbReference type="SAM" id="MobiDB-lite"/>
    </source>
</evidence>
<accession>A0A7J0DE43</accession>
<dbReference type="OrthoDB" id="687305at2759"/>
<keyword evidence="4" id="KW-1185">Reference proteome</keyword>
<organism evidence="3 4">
    <name type="scientific">Actinidia rufa</name>
    <dbReference type="NCBI Taxonomy" id="165716"/>
    <lineage>
        <taxon>Eukaryota</taxon>
        <taxon>Viridiplantae</taxon>
        <taxon>Streptophyta</taxon>
        <taxon>Embryophyta</taxon>
        <taxon>Tracheophyta</taxon>
        <taxon>Spermatophyta</taxon>
        <taxon>Magnoliopsida</taxon>
        <taxon>eudicotyledons</taxon>
        <taxon>Gunneridae</taxon>
        <taxon>Pentapetalae</taxon>
        <taxon>asterids</taxon>
        <taxon>Ericales</taxon>
        <taxon>Actinidiaceae</taxon>
        <taxon>Actinidia</taxon>
    </lineage>
</organism>
<evidence type="ECO:0000256" key="1">
    <source>
        <dbReference type="SAM" id="Coils"/>
    </source>
</evidence>
<sequence length="476" mass="53949">MTQGELDRLRESHSFPQSIQIRLPEVDETIVFTRSGEVAFYEATFHASLRLPLHPIIRRILYFYNICPTQLVPYEWRSLVRAMVLYFKARSKKTLLRGYSNNVKGWKKKFFFILGDDWEFSMRISRGTGVPRVLRLWGTPSKRCNKLPVLSTTEQKRIDKILESFSGGNFFTIKEVLESKSFRRCFKLDSKSMASSDGDNGEDILTDGASLVAGDEGDYVEENKLEEARSDGRRILGCKLDSEVDPSCEGDSHWREMPQEQGMVKAPTKAKASLSKAESKAAVGEGTSANPGVVLGLKAFMLGNPAVVGKLLEEVILPADKEEVEKLDLDWAISQFFHRVGGGACIFFSWARQRIKGRSNDLDATMARLEAEIAKLKKKVIVEFKASDEFQETVEFIAFRYFGEDFDFCKRQISHLHPDLNIQGMGINADLLEEEEKHGEKEGEKEEEQENEDGEKGSLAYLSSLRPFVKEIKVKP</sequence>
<dbReference type="PANTHER" id="PTHR31099:SF28">
    <property type="entry name" value="F5J5.12"/>
    <property type="match status" value="1"/>
</dbReference>
<proteinExistence type="predicted"/>
<evidence type="ECO:0000313" key="3">
    <source>
        <dbReference type="EMBL" id="GFS32283.1"/>
    </source>
</evidence>
<protein>
    <submittedName>
        <fullName evidence="3">Uncharacterized protein</fullName>
    </submittedName>
</protein>
<keyword evidence="1" id="KW-0175">Coiled coil</keyword>
<dbReference type="Proteomes" id="UP000585474">
    <property type="component" value="Unassembled WGS sequence"/>
</dbReference>